<proteinExistence type="predicted"/>
<sequence length="131" mass="13629">MIQEREVRRAGSPGRGAKGARAQRPPSSSLSYGGAATDDVRSPGSGGTPGPLGQPPPQTLDATDPDGASPTAPTAPPARRIYPASPPHGCRKGLTRRRELFKIQNFPIIQSDPPVLPGEGVAAIICEFNIN</sequence>
<dbReference type="InParanoid" id="A0A194RLZ2"/>
<keyword evidence="2" id="KW-0238">DNA-binding</keyword>
<name>A0A194RLZ2_PAPMA</name>
<evidence type="ECO:0000313" key="3">
    <source>
        <dbReference type="Proteomes" id="UP000053240"/>
    </source>
</evidence>
<dbReference type="GO" id="GO:0003677">
    <property type="term" value="F:DNA binding"/>
    <property type="evidence" value="ECO:0007669"/>
    <property type="project" value="UniProtKB-KW"/>
</dbReference>
<reference evidence="2 3" key="1">
    <citation type="journal article" date="2015" name="Nat. Commun.">
        <title>Outbred genome sequencing and CRISPR/Cas9 gene editing in butterflies.</title>
        <authorList>
            <person name="Li X."/>
            <person name="Fan D."/>
            <person name="Zhang W."/>
            <person name="Liu G."/>
            <person name="Zhang L."/>
            <person name="Zhao L."/>
            <person name="Fang X."/>
            <person name="Chen L."/>
            <person name="Dong Y."/>
            <person name="Chen Y."/>
            <person name="Ding Y."/>
            <person name="Zhao R."/>
            <person name="Feng M."/>
            <person name="Zhu Y."/>
            <person name="Feng Y."/>
            <person name="Jiang X."/>
            <person name="Zhu D."/>
            <person name="Xiang H."/>
            <person name="Feng X."/>
            <person name="Li S."/>
            <person name="Wang J."/>
            <person name="Zhang G."/>
            <person name="Kronforst M.R."/>
            <person name="Wang W."/>
        </authorList>
    </citation>
    <scope>NUCLEOTIDE SEQUENCE [LARGE SCALE GENOMIC DNA]</scope>
    <source>
        <strain evidence="2">Ya'a_city_454_Pm</strain>
        <tissue evidence="2">Whole body</tissue>
    </source>
</reference>
<feature type="compositionally biased region" description="Low complexity" evidence="1">
    <location>
        <begin position="59"/>
        <end position="72"/>
    </location>
</feature>
<protein>
    <submittedName>
        <fullName evidence="2">Homeobox protein homothorax</fullName>
    </submittedName>
</protein>
<feature type="region of interest" description="Disordered" evidence="1">
    <location>
        <begin position="1"/>
        <end position="95"/>
    </location>
</feature>
<dbReference type="AlphaFoldDB" id="A0A194RLZ2"/>
<evidence type="ECO:0000313" key="2">
    <source>
        <dbReference type="EMBL" id="KPJ17001.1"/>
    </source>
</evidence>
<evidence type="ECO:0000256" key="1">
    <source>
        <dbReference type="SAM" id="MobiDB-lite"/>
    </source>
</evidence>
<dbReference type="Proteomes" id="UP000053240">
    <property type="component" value="Unassembled WGS sequence"/>
</dbReference>
<gene>
    <name evidence="2" type="ORF">RR48_13857</name>
</gene>
<accession>A0A194RLZ2</accession>
<keyword evidence="2" id="KW-0371">Homeobox</keyword>
<keyword evidence="3" id="KW-1185">Reference proteome</keyword>
<organism evidence="2 3">
    <name type="scientific">Papilio machaon</name>
    <name type="common">Old World swallowtail butterfly</name>
    <dbReference type="NCBI Taxonomy" id="76193"/>
    <lineage>
        <taxon>Eukaryota</taxon>
        <taxon>Metazoa</taxon>
        <taxon>Ecdysozoa</taxon>
        <taxon>Arthropoda</taxon>
        <taxon>Hexapoda</taxon>
        <taxon>Insecta</taxon>
        <taxon>Pterygota</taxon>
        <taxon>Neoptera</taxon>
        <taxon>Endopterygota</taxon>
        <taxon>Lepidoptera</taxon>
        <taxon>Glossata</taxon>
        <taxon>Ditrysia</taxon>
        <taxon>Papilionoidea</taxon>
        <taxon>Papilionidae</taxon>
        <taxon>Papilioninae</taxon>
        <taxon>Papilio</taxon>
    </lineage>
</organism>
<dbReference type="EMBL" id="KQ460205">
    <property type="protein sequence ID" value="KPJ17001.1"/>
    <property type="molecule type" value="Genomic_DNA"/>
</dbReference>